<evidence type="ECO:0000256" key="4">
    <source>
        <dbReference type="ARBA" id="ARBA00022824"/>
    </source>
</evidence>
<keyword evidence="4" id="KW-0256">Endoplasmic reticulum</keyword>
<gene>
    <name evidence="8" type="ORF">PVL29_008768</name>
</gene>
<comment type="subcellular location">
    <subcellularLocation>
        <location evidence="1">Endoplasmic reticulum membrane</location>
        <topology evidence="1">Multi-pass membrane protein</topology>
    </subcellularLocation>
</comment>
<evidence type="ECO:0000256" key="5">
    <source>
        <dbReference type="ARBA" id="ARBA00022989"/>
    </source>
</evidence>
<dbReference type="PANTHER" id="PTHR36774">
    <property type="entry name" value="INSULIN-INDUCED PROTEIN"/>
    <property type="match status" value="1"/>
</dbReference>
<evidence type="ECO:0000256" key="7">
    <source>
        <dbReference type="SAM" id="Phobius"/>
    </source>
</evidence>
<organism evidence="8 9">
    <name type="scientific">Vitis rotundifolia</name>
    <name type="common">Muscadine grape</name>
    <dbReference type="NCBI Taxonomy" id="103349"/>
    <lineage>
        <taxon>Eukaryota</taxon>
        <taxon>Viridiplantae</taxon>
        <taxon>Streptophyta</taxon>
        <taxon>Embryophyta</taxon>
        <taxon>Tracheophyta</taxon>
        <taxon>Spermatophyta</taxon>
        <taxon>Magnoliopsida</taxon>
        <taxon>eudicotyledons</taxon>
        <taxon>Gunneridae</taxon>
        <taxon>Pentapetalae</taxon>
        <taxon>rosids</taxon>
        <taxon>Vitales</taxon>
        <taxon>Vitaceae</taxon>
        <taxon>Viteae</taxon>
        <taxon>Vitis</taxon>
    </lineage>
</organism>
<dbReference type="EMBL" id="JARBHA010000007">
    <property type="protein sequence ID" value="KAJ9696716.1"/>
    <property type="molecule type" value="Genomic_DNA"/>
</dbReference>
<dbReference type="InterPro" id="IPR025929">
    <property type="entry name" value="INSIG_fam"/>
</dbReference>
<evidence type="ECO:0000256" key="2">
    <source>
        <dbReference type="ARBA" id="ARBA00007475"/>
    </source>
</evidence>
<comment type="similarity">
    <text evidence="2">Belongs to the INSIG family.</text>
</comment>
<accession>A0AA39DTB6</accession>
<evidence type="ECO:0000256" key="1">
    <source>
        <dbReference type="ARBA" id="ARBA00004477"/>
    </source>
</evidence>
<protein>
    <submittedName>
        <fullName evidence="8">Uncharacterized protein</fullName>
    </submittedName>
</protein>
<evidence type="ECO:0000313" key="9">
    <source>
        <dbReference type="Proteomes" id="UP001168098"/>
    </source>
</evidence>
<evidence type="ECO:0000256" key="6">
    <source>
        <dbReference type="ARBA" id="ARBA00023136"/>
    </source>
</evidence>
<keyword evidence="3 7" id="KW-0812">Transmembrane</keyword>
<evidence type="ECO:0000256" key="3">
    <source>
        <dbReference type="ARBA" id="ARBA00022692"/>
    </source>
</evidence>
<name>A0AA39DTB6_VITRO</name>
<keyword evidence="5 7" id="KW-1133">Transmembrane helix</keyword>
<dbReference type="AlphaFoldDB" id="A0AA39DTB6"/>
<keyword evidence="6 7" id="KW-0472">Membrane</keyword>
<dbReference type="PANTHER" id="PTHR36774:SF1">
    <property type="entry name" value="INSULIN-INDUCED PROTEIN"/>
    <property type="match status" value="1"/>
</dbReference>
<sequence length="239" mass="26384">MQSLTALCSSSSFLPNSPNPYNSKQSMFRACRSQKKHGKSNSKYLEFRPHCTLGKQSKTSITETWPTISLSLFGSGFFLGTLIDGIHSRVNLVVYQNGSIDIGPLHTNVWVPPLLGLFYCTVGLVQLFLDEKFSSKAPKGSLEKTGSSLIALVLFIELSAEMYKAGVADNIEAYILFAVAEFIWLFLDGTRQGFALACIVGLGCPLAEIPIMKLFHLWYYPQANINILGQIIPPRAICH</sequence>
<evidence type="ECO:0000313" key="8">
    <source>
        <dbReference type="EMBL" id="KAJ9696716.1"/>
    </source>
</evidence>
<keyword evidence="9" id="KW-1185">Reference proteome</keyword>
<feature type="transmembrane region" description="Helical" evidence="7">
    <location>
        <begin position="65"/>
        <end position="83"/>
    </location>
</feature>
<dbReference type="Pfam" id="PF07281">
    <property type="entry name" value="INSIG"/>
    <property type="match status" value="1"/>
</dbReference>
<dbReference type="GO" id="GO:0005789">
    <property type="term" value="C:endoplasmic reticulum membrane"/>
    <property type="evidence" value="ECO:0007669"/>
    <property type="project" value="UniProtKB-SubCell"/>
</dbReference>
<dbReference type="Proteomes" id="UP001168098">
    <property type="component" value="Unassembled WGS sequence"/>
</dbReference>
<feature type="transmembrane region" description="Helical" evidence="7">
    <location>
        <begin position="109"/>
        <end position="129"/>
    </location>
</feature>
<proteinExistence type="inferred from homology"/>
<comment type="caution">
    <text evidence="8">The sequence shown here is derived from an EMBL/GenBank/DDBJ whole genome shotgun (WGS) entry which is preliminary data.</text>
</comment>
<reference evidence="8 9" key="1">
    <citation type="journal article" date="2023" name="BMC Biotechnol.">
        <title>Vitis rotundifolia cv Carlos genome sequencing.</title>
        <authorList>
            <person name="Huff M."/>
            <person name="Hulse-Kemp A."/>
            <person name="Scheffler B."/>
            <person name="Youngblood R."/>
            <person name="Simpson S."/>
            <person name="Babiker E."/>
            <person name="Staton M."/>
        </authorList>
    </citation>
    <scope>NUCLEOTIDE SEQUENCE [LARGE SCALE GENOMIC DNA]</scope>
    <source>
        <tissue evidence="8">Leaf</tissue>
    </source>
</reference>